<dbReference type="GO" id="GO:0004843">
    <property type="term" value="F:cysteine-type deubiquitinase activity"/>
    <property type="evidence" value="ECO:0007669"/>
    <property type="project" value="InterPro"/>
</dbReference>
<dbReference type="InterPro" id="IPR052398">
    <property type="entry name" value="Ubiquitin_hydrolase_53/54"/>
</dbReference>
<dbReference type="InterPro" id="IPR006865">
    <property type="entry name" value="DUF629"/>
</dbReference>
<feature type="domain" description="C2H2-type" evidence="3">
    <location>
        <begin position="243"/>
        <end position="265"/>
    </location>
</feature>
<dbReference type="Proteomes" id="UP000836841">
    <property type="component" value="Chromosome 2"/>
</dbReference>
<accession>A0AAU9RMR8</accession>
<organism evidence="4 5">
    <name type="scientific">Thlaspi arvense</name>
    <name type="common">Field penny-cress</name>
    <dbReference type="NCBI Taxonomy" id="13288"/>
    <lineage>
        <taxon>Eukaryota</taxon>
        <taxon>Viridiplantae</taxon>
        <taxon>Streptophyta</taxon>
        <taxon>Embryophyta</taxon>
        <taxon>Tracheophyta</taxon>
        <taxon>Spermatophyta</taxon>
        <taxon>Magnoliopsida</taxon>
        <taxon>eudicotyledons</taxon>
        <taxon>Gunneridae</taxon>
        <taxon>Pentapetalae</taxon>
        <taxon>rosids</taxon>
        <taxon>malvids</taxon>
        <taxon>Brassicales</taxon>
        <taxon>Brassicaceae</taxon>
        <taxon>Thlaspideae</taxon>
        <taxon>Thlaspi</taxon>
    </lineage>
</organism>
<dbReference type="PANTHER" id="PTHR22975">
    <property type="entry name" value="UBIQUITIN SPECIFIC PROTEINASE"/>
    <property type="match status" value="1"/>
</dbReference>
<dbReference type="Pfam" id="PF04780">
    <property type="entry name" value="DUF629"/>
    <property type="match status" value="1"/>
</dbReference>
<gene>
    <name evidence="4" type="ORF">TAV2_LOCUS7498</name>
</gene>
<proteinExistence type="predicted"/>
<keyword evidence="5" id="KW-1185">Reference proteome</keyword>
<dbReference type="AlphaFoldDB" id="A0AAU9RMR8"/>
<dbReference type="InterPro" id="IPR001394">
    <property type="entry name" value="Peptidase_C19_UCH"/>
</dbReference>
<keyword evidence="2" id="KW-0378">Hydrolase</keyword>
<dbReference type="Pfam" id="PF04781">
    <property type="entry name" value="DUF627"/>
    <property type="match status" value="1"/>
</dbReference>
<keyword evidence="1" id="KW-0833">Ubl conjugation pathway</keyword>
<dbReference type="Pfam" id="PF00443">
    <property type="entry name" value="UCH"/>
    <property type="match status" value="1"/>
</dbReference>
<sequence>MEPAFMKDVEGKKLYQNVKDFHENGDYSKALEILDYLVLPHKEDRHLWLLHLDQGDQFRALAQKSKGTHMEIAYLLGALGSTSEKAETSGFCARVLFKLAQDLGSVSYYKNFLRKAKQGLYVPYPDLPSPTGTLREKLLDKDRKELESLIEKAEFALSKASSLAPKLWQSKKSPDPHPLKDEFSGLRSYWVGLDVKIKRDLMIVSIEKLTGFVDGVHESKGRDAFEKVLAFARENDKWTFWVCRTLCLKEFSSAEECKTHLEEEHAAGFKPSSEMDMVKRIGKNWAQKIMAGGWEPVDAVAAVEMIKNHLTDVKAFTSKSKRKGWSEEWPFAADEERSNVLKEINLLLVSLCDHNIFSGSIRDWLMRFPAEYLRRLEVSEQSLIDSHLLETPQSICFLELHDLNQIRDFLKKIKCERNDGTDLVCRAVDSLLDRTRVKEKIDFDSHYSFVLLDKRLLKSNNALFDDDGKINLIADPNIHYAKAQAQGDDIISWLCDYSSVDKSFPTPIREHNLDIWMAVLKAVQFIRTTLGTKYAKKKLVLDYEAALTVVENLCMSEANRRMRFPEDQWNSYASLLCDRCEEKVSDNSFNTKLFLGAVRDVFEGASHPTFDFPELEDSLNLIRKRKSLSDGLVLKSIDLLKSLVTHKVLLIDSKILLIDNSRIRLLNTLAELFVFDNRSYMLQFLKPFLLAQQITSTSMSSPLDKTVEHEPCVNLEPEEDSMEPEDTLARERGRLEDSSNTDIQVEATIVDGGYMQNVPGEASPSVNLESVLGGAAVRYNSALDMTLKALLYINVFKEDLKHNELPLHDDLETQVRCALQNLFTALKSDMIKTDGLYGVILSDLVAAQEVLSMSTDAAMVLVNILESWHCWKNSERESLVTRLFTLEENESMSCRKCGRKTNYPEQSYYGIFMAADSIRDLKCAFGDIVFVDILKMVRMEYNMLCDIKTGGCGKTNFVHHIMSRCPPIFTIVLEWEKSDTEKEISETTKALESEIDISRLYEGLKPNTIYRLVSMVKKKGLKCL</sequence>
<dbReference type="InterPro" id="IPR013087">
    <property type="entry name" value="Znf_C2H2_type"/>
</dbReference>
<dbReference type="Gene3D" id="3.90.70.10">
    <property type="entry name" value="Cysteine proteinases"/>
    <property type="match status" value="1"/>
</dbReference>
<dbReference type="EMBL" id="OU466858">
    <property type="protein sequence ID" value="CAH2043939.1"/>
    <property type="molecule type" value="Genomic_DNA"/>
</dbReference>
<name>A0AAU9RMR8_THLAR</name>
<dbReference type="SUPFAM" id="SSF54001">
    <property type="entry name" value="Cysteine proteinases"/>
    <property type="match status" value="1"/>
</dbReference>
<evidence type="ECO:0000313" key="5">
    <source>
        <dbReference type="Proteomes" id="UP000836841"/>
    </source>
</evidence>
<reference evidence="4 5" key="1">
    <citation type="submission" date="2022-03" db="EMBL/GenBank/DDBJ databases">
        <authorList>
            <person name="Nunn A."/>
            <person name="Chopra R."/>
            <person name="Nunn A."/>
            <person name="Contreras Garrido A."/>
        </authorList>
    </citation>
    <scope>NUCLEOTIDE SEQUENCE [LARGE SCALE GENOMIC DNA]</scope>
</reference>
<evidence type="ECO:0000259" key="3">
    <source>
        <dbReference type="PROSITE" id="PS00028"/>
    </source>
</evidence>
<dbReference type="InterPro" id="IPR038765">
    <property type="entry name" value="Papain-like_cys_pep_sf"/>
</dbReference>
<protein>
    <recommendedName>
        <fullName evidence="3">C2H2-type domain-containing protein</fullName>
    </recommendedName>
</protein>
<evidence type="ECO:0000256" key="2">
    <source>
        <dbReference type="ARBA" id="ARBA00022801"/>
    </source>
</evidence>
<evidence type="ECO:0000256" key="1">
    <source>
        <dbReference type="ARBA" id="ARBA00022786"/>
    </source>
</evidence>
<evidence type="ECO:0000313" key="4">
    <source>
        <dbReference type="EMBL" id="CAH2043939.1"/>
    </source>
</evidence>
<dbReference type="GO" id="GO:0016579">
    <property type="term" value="P:protein deubiquitination"/>
    <property type="evidence" value="ECO:0007669"/>
    <property type="project" value="InterPro"/>
</dbReference>
<dbReference type="InterPro" id="IPR006866">
    <property type="entry name" value="DUF627_N"/>
</dbReference>
<dbReference type="PANTHER" id="PTHR22975:SF23">
    <property type="entry name" value="F6D8.33-RELATED"/>
    <property type="match status" value="1"/>
</dbReference>
<dbReference type="PROSITE" id="PS00028">
    <property type="entry name" value="ZINC_FINGER_C2H2_1"/>
    <property type="match status" value="1"/>
</dbReference>